<keyword evidence="12" id="KW-1185">Reference proteome</keyword>
<dbReference type="AlphaFoldDB" id="A0A0E0HB35"/>
<accession>A0A0E0HB35</accession>
<dbReference type="InterPro" id="IPR012341">
    <property type="entry name" value="6hp_glycosidase-like_sf"/>
</dbReference>
<evidence type="ECO:0000256" key="1">
    <source>
        <dbReference type="ARBA" id="ARBA00000966"/>
    </source>
</evidence>
<dbReference type="HOGENOM" id="CLU_008926_5_0_1"/>
<dbReference type="PANTHER" id="PTHR22298">
    <property type="entry name" value="ENDO-1,4-BETA-GLUCANASE"/>
    <property type="match status" value="1"/>
</dbReference>
<dbReference type="PROSITE" id="PS00698">
    <property type="entry name" value="GH9_3"/>
    <property type="match status" value="1"/>
</dbReference>
<dbReference type="GO" id="GO:0030245">
    <property type="term" value="P:cellulose catabolic process"/>
    <property type="evidence" value="ECO:0007669"/>
    <property type="project" value="UniProtKB-KW"/>
</dbReference>
<keyword evidence="3 8" id="KW-0378">Hydrolase</keyword>
<keyword evidence="4 9" id="KW-0136">Cellulose degradation</keyword>
<keyword evidence="7 8" id="KW-0624">Polysaccharide degradation</keyword>
<reference evidence="11" key="2">
    <citation type="submission" date="2018-04" db="EMBL/GenBank/DDBJ databases">
        <title>OnivRS2 (Oryza nivara Reference Sequence Version 2).</title>
        <authorList>
            <person name="Zhang J."/>
            <person name="Kudrna D."/>
            <person name="Lee S."/>
            <person name="Talag J."/>
            <person name="Rajasekar S."/>
            <person name="Welchert J."/>
            <person name="Hsing Y.-I."/>
            <person name="Wing R.A."/>
        </authorList>
    </citation>
    <scope>NUCLEOTIDE SEQUENCE [LARGE SCALE GENOMIC DNA]</scope>
    <source>
        <strain evidence="11">SL10</strain>
    </source>
</reference>
<comment type="catalytic activity">
    <reaction evidence="1 9">
        <text>Endohydrolysis of (1-&gt;4)-beta-D-glucosidic linkages in cellulose, lichenin and cereal beta-D-glucans.</text>
        <dbReference type="EC" id="3.2.1.4"/>
    </reaction>
</comment>
<dbReference type="InterPro" id="IPR001701">
    <property type="entry name" value="Glyco_hydro_9"/>
</dbReference>
<keyword evidence="6 8" id="KW-0326">Glycosidase</keyword>
<evidence type="ECO:0000256" key="5">
    <source>
        <dbReference type="ARBA" id="ARBA00023277"/>
    </source>
</evidence>
<evidence type="ECO:0000256" key="9">
    <source>
        <dbReference type="RuleBase" id="RU361166"/>
    </source>
</evidence>
<dbReference type="EC" id="3.2.1.4" evidence="9"/>
<dbReference type="GO" id="GO:0008810">
    <property type="term" value="F:cellulase activity"/>
    <property type="evidence" value="ECO:0007669"/>
    <property type="project" value="UniProtKB-EC"/>
</dbReference>
<dbReference type="Gene3D" id="1.50.10.10">
    <property type="match status" value="1"/>
</dbReference>
<dbReference type="OMA" id="MADELMW"/>
<dbReference type="EnsemblPlants" id="ONIVA05G07930.2">
    <property type="protein sequence ID" value="ONIVA05G07930.2"/>
    <property type="gene ID" value="ONIVA05G07930"/>
</dbReference>
<dbReference type="InterPro" id="IPR008928">
    <property type="entry name" value="6-hairpin_glycosidase_sf"/>
</dbReference>
<dbReference type="Pfam" id="PF00759">
    <property type="entry name" value="Glyco_hydro_9"/>
    <property type="match status" value="1"/>
</dbReference>
<feature type="active site" evidence="8">
    <location>
        <position position="241"/>
    </location>
</feature>
<reference evidence="11" key="1">
    <citation type="submission" date="2015-04" db="UniProtKB">
        <authorList>
            <consortium name="EnsemblPlants"/>
        </authorList>
    </citation>
    <scope>IDENTIFICATION</scope>
    <source>
        <strain evidence="11">SL10</strain>
    </source>
</reference>
<evidence type="ECO:0000256" key="2">
    <source>
        <dbReference type="ARBA" id="ARBA00007072"/>
    </source>
</evidence>
<sequence>MVIKAVFGSIPYENATNFFDRDELLWAAAWLFDATEDRFYLEYLAGNGEALDGTGWSINQFGWDVKYPGVQVLAAKFLLQGRAGDHAAALQRYRQNAEFFVCSCVAKGAANVARTPGGMMYHRRWNNLQFVTSASFLLTVYADFATMSGHGAVRCPAGAAQPFEILNFVKSQVNYILGDNPRGTSYMVHHRGASIVSIKRDPSLVSCKEGYSRWYVRKAGNPNLVDGAVVGGPDEHDGFADERSNYEQTEAATYNNAPLVGVLARLAASSGGLLMEEDDQSLTRS</sequence>
<dbReference type="Gramene" id="ONIVA05G07930.2">
    <property type="protein sequence ID" value="ONIVA05G07930.2"/>
    <property type="gene ID" value="ONIVA05G07930"/>
</dbReference>
<proteinExistence type="inferred from homology"/>
<evidence type="ECO:0000259" key="10">
    <source>
        <dbReference type="Pfam" id="PF00759"/>
    </source>
</evidence>
<comment type="similarity">
    <text evidence="2 8 9">Belongs to the glycosyl hydrolase 9 (cellulase E) family.</text>
</comment>
<feature type="active site" evidence="8">
    <location>
        <position position="250"/>
    </location>
</feature>
<evidence type="ECO:0000256" key="3">
    <source>
        <dbReference type="ARBA" id="ARBA00022801"/>
    </source>
</evidence>
<dbReference type="Proteomes" id="UP000006591">
    <property type="component" value="Chromosome 5"/>
</dbReference>
<organism evidence="11">
    <name type="scientific">Oryza nivara</name>
    <name type="common">Indian wild rice</name>
    <name type="synonym">Oryza sativa f. spontanea</name>
    <dbReference type="NCBI Taxonomy" id="4536"/>
    <lineage>
        <taxon>Eukaryota</taxon>
        <taxon>Viridiplantae</taxon>
        <taxon>Streptophyta</taxon>
        <taxon>Embryophyta</taxon>
        <taxon>Tracheophyta</taxon>
        <taxon>Spermatophyta</taxon>
        <taxon>Magnoliopsida</taxon>
        <taxon>Liliopsida</taxon>
        <taxon>Poales</taxon>
        <taxon>Poaceae</taxon>
        <taxon>BOP clade</taxon>
        <taxon>Oryzoideae</taxon>
        <taxon>Oryzeae</taxon>
        <taxon>Oryzinae</taxon>
        <taxon>Oryza</taxon>
    </lineage>
</organism>
<evidence type="ECO:0000313" key="11">
    <source>
        <dbReference type="EnsemblPlants" id="ONIVA05G07930.2"/>
    </source>
</evidence>
<evidence type="ECO:0000256" key="7">
    <source>
        <dbReference type="ARBA" id="ARBA00023326"/>
    </source>
</evidence>
<name>A0A0E0HB35_ORYNI</name>
<keyword evidence="5 8" id="KW-0119">Carbohydrate metabolism</keyword>
<evidence type="ECO:0000256" key="4">
    <source>
        <dbReference type="ARBA" id="ARBA00023001"/>
    </source>
</evidence>
<dbReference type="SUPFAM" id="SSF48208">
    <property type="entry name" value="Six-hairpin glycosidases"/>
    <property type="match status" value="1"/>
</dbReference>
<evidence type="ECO:0000256" key="8">
    <source>
        <dbReference type="PROSITE-ProRule" id="PRU10060"/>
    </source>
</evidence>
<protein>
    <recommendedName>
        <fullName evidence="9">Endoglucanase</fullName>
        <ecNumber evidence="9">3.2.1.4</ecNumber>
    </recommendedName>
</protein>
<feature type="domain" description="Glycoside hydrolase family 9" evidence="10">
    <location>
        <begin position="10"/>
        <end position="263"/>
    </location>
</feature>
<evidence type="ECO:0000313" key="12">
    <source>
        <dbReference type="Proteomes" id="UP000006591"/>
    </source>
</evidence>
<dbReference type="InterPro" id="IPR033126">
    <property type="entry name" value="Glyco_hydro_9_Asp/Glu_AS"/>
</dbReference>
<evidence type="ECO:0000256" key="6">
    <source>
        <dbReference type="ARBA" id="ARBA00023295"/>
    </source>
</evidence>